<dbReference type="EMBL" id="GBRH01184123">
    <property type="protein sequence ID" value="JAE13773.1"/>
    <property type="molecule type" value="Transcribed_RNA"/>
</dbReference>
<sequence length="158" mass="18290">MLGVAAPLAPQRPQLFPHRARRGLPLRHRLRRRHQHALLRRHEGAVADADTGGLQGRRRREPARVRGGRGGWLRLLGRRRRPGGARHRAAGQHVGHGARPQHDVHPRWRRHGAVLGRRARAGAVQAHGLRRHRSRRRLRLRHHDEQLHRRVLGEERPL</sequence>
<feature type="compositionally biased region" description="Basic residues" evidence="1">
    <location>
        <begin position="81"/>
        <end position="90"/>
    </location>
</feature>
<dbReference type="AlphaFoldDB" id="A0A0A9FZG0"/>
<organism evidence="2">
    <name type="scientific">Arundo donax</name>
    <name type="common">Giant reed</name>
    <name type="synonym">Donax arundinaceus</name>
    <dbReference type="NCBI Taxonomy" id="35708"/>
    <lineage>
        <taxon>Eukaryota</taxon>
        <taxon>Viridiplantae</taxon>
        <taxon>Streptophyta</taxon>
        <taxon>Embryophyta</taxon>
        <taxon>Tracheophyta</taxon>
        <taxon>Spermatophyta</taxon>
        <taxon>Magnoliopsida</taxon>
        <taxon>Liliopsida</taxon>
        <taxon>Poales</taxon>
        <taxon>Poaceae</taxon>
        <taxon>PACMAD clade</taxon>
        <taxon>Arundinoideae</taxon>
        <taxon>Arundineae</taxon>
        <taxon>Arundo</taxon>
    </lineage>
</organism>
<proteinExistence type="predicted"/>
<reference evidence="2" key="1">
    <citation type="submission" date="2014-09" db="EMBL/GenBank/DDBJ databases">
        <authorList>
            <person name="Magalhaes I.L.F."/>
            <person name="Oliveira U."/>
            <person name="Santos F.R."/>
            <person name="Vidigal T.H.D.A."/>
            <person name="Brescovit A.D."/>
            <person name="Santos A.J."/>
        </authorList>
    </citation>
    <scope>NUCLEOTIDE SEQUENCE</scope>
    <source>
        <tissue evidence="2">Shoot tissue taken approximately 20 cm above the soil surface</tissue>
    </source>
</reference>
<evidence type="ECO:0000256" key="1">
    <source>
        <dbReference type="SAM" id="MobiDB-lite"/>
    </source>
</evidence>
<name>A0A0A9FZG0_ARUDO</name>
<reference evidence="2" key="2">
    <citation type="journal article" date="2015" name="Data Brief">
        <title>Shoot transcriptome of the giant reed, Arundo donax.</title>
        <authorList>
            <person name="Barrero R.A."/>
            <person name="Guerrero F.D."/>
            <person name="Moolhuijzen P."/>
            <person name="Goolsby J.A."/>
            <person name="Tidwell J."/>
            <person name="Bellgard S.E."/>
            <person name="Bellgard M.I."/>
        </authorList>
    </citation>
    <scope>NUCLEOTIDE SEQUENCE</scope>
    <source>
        <tissue evidence="2">Shoot tissue taken approximately 20 cm above the soil surface</tissue>
    </source>
</reference>
<evidence type="ECO:0000313" key="2">
    <source>
        <dbReference type="EMBL" id="JAE13773.1"/>
    </source>
</evidence>
<feature type="region of interest" description="Disordered" evidence="1">
    <location>
        <begin position="1"/>
        <end position="23"/>
    </location>
</feature>
<feature type="region of interest" description="Disordered" evidence="1">
    <location>
        <begin position="81"/>
        <end position="104"/>
    </location>
</feature>
<accession>A0A0A9FZG0</accession>
<protein>
    <submittedName>
        <fullName evidence="2">Uncharacterized protein</fullName>
    </submittedName>
</protein>